<evidence type="ECO:0000313" key="6">
    <source>
        <dbReference type="EMBL" id="KAF4484593.1"/>
    </source>
</evidence>
<dbReference type="EMBL" id="ANPB02000004">
    <property type="protein sequence ID" value="KAF4484593.1"/>
    <property type="molecule type" value="Genomic_DNA"/>
</dbReference>
<feature type="chain" id="PRO_5029623321" evidence="5">
    <location>
        <begin position="27"/>
        <end position="378"/>
    </location>
</feature>
<dbReference type="PRINTS" id="PR00081">
    <property type="entry name" value="GDHRDH"/>
</dbReference>
<keyword evidence="2" id="KW-0521">NADP</keyword>
<comment type="function">
    <text evidence="4">Putative oxidoreductase.</text>
</comment>
<dbReference type="AlphaFoldDB" id="A0A7J6J5W4"/>
<protein>
    <submittedName>
        <fullName evidence="6">11-beta-hydroxysteroid dehydrogenase-like 2</fullName>
    </submittedName>
</protein>
<dbReference type="InterPro" id="IPR036291">
    <property type="entry name" value="NAD(P)-bd_dom_sf"/>
</dbReference>
<dbReference type="PANTHER" id="PTHR44196:SF1">
    <property type="entry name" value="DEHYDROGENASE_REDUCTASE SDR FAMILY MEMBER 7B"/>
    <property type="match status" value="1"/>
</dbReference>
<dbReference type="InParanoid" id="A0A7J6J5W4"/>
<reference evidence="6 7" key="2">
    <citation type="submission" date="2020-04" db="EMBL/GenBank/DDBJ databases">
        <title>Genome sequencing and assembly of multiple isolates from the Colletotrichum gloeosporioides species complex.</title>
        <authorList>
            <person name="Gan P."/>
            <person name="Shirasu K."/>
        </authorList>
    </citation>
    <scope>NUCLEOTIDE SEQUENCE [LARGE SCALE GENOMIC DNA]</scope>
    <source>
        <strain evidence="6 7">Nara gc5</strain>
    </source>
</reference>
<dbReference type="PROSITE" id="PS00061">
    <property type="entry name" value="ADH_SHORT"/>
    <property type="match status" value="1"/>
</dbReference>
<name>A0A7J6J5W4_COLFN</name>
<dbReference type="GO" id="GO:0016020">
    <property type="term" value="C:membrane"/>
    <property type="evidence" value="ECO:0007669"/>
    <property type="project" value="TreeGrafter"/>
</dbReference>
<dbReference type="Gene3D" id="3.40.50.720">
    <property type="entry name" value="NAD(P)-binding Rossmann-like Domain"/>
    <property type="match status" value="1"/>
</dbReference>
<evidence type="ECO:0000256" key="3">
    <source>
        <dbReference type="ARBA" id="ARBA00023002"/>
    </source>
</evidence>
<keyword evidence="3" id="KW-0560">Oxidoreductase</keyword>
<keyword evidence="7" id="KW-1185">Reference proteome</keyword>
<dbReference type="GeneID" id="43605284"/>
<dbReference type="Pfam" id="PF00106">
    <property type="entry name" value="adh_short"/>
    <property type="match status" value="1"/>
</dbReference>
<evidence type="ECO:0000256" key="5">
    <source>
        <dbReference type="SAM" id="SignalP"/>
    </source>
</evidence>
<dbReference type="OrthoDB" id="37659at2759"/>
<keyword evidence="5" id="KW-0732">Signal</keyword>
<accession>A0A7J6J5W4</accession>
<dbReference type="PANTHER" id="PTHR44196">
    <property type="entry name" value="DEHYDROGENASE/REDUCTASE SDR FAMILY MEMBER 7B"/>
    <property type="match status" value="1"/>
</dbReference>
<dbReference type="GO" id="GO:0016491">
    <property type="term" value="F:oxidoreductase activity"/>
    <property type="evidence" value="ECO:0007669"/>
    <property type="project" value="UniProtKB-KW"/>
</dbReference>
<gene>
    <name evidence="6" type="primary">HSD2</name>
    <name evidence="6" type="ORF">CGGC5_v008012</name>
</gene>
<organism evidence="6 7">
    <name type="scientific">Colletotrichum fructicola (strain Nara gc5)</name>
    <name type="common">Anthracnose fungus</name>
    <name type="synonym">Colletotrichum gloeosporioides (strain Nara gc5)</name>
    <dbReference type="NCBI Taxonomy" id="1213859"/>
    <lineage>
        <taxon>Eukaryota</taxon>
        <taxon>Fungi</taxon>
        <taxon>Dikarya</taxon>
        <taxon>Ascomycota</taxon>
        <taxon>Pezizomycotina</taxon>
        <taxon>Sordariomycetes</taxon>
        <taxon>Hypocreomycetidae</taxon>
        <taxon>Glomerellales</taxon>
        <taxon>Glomerellaceae</taxon>
        <taxon>Colletotrichum</taxon>
        <taxon>Colletotrichum gloeosporioides species complex</taxon>
    </lineage>
</organism>
<dbReference type="InterPro" id="IPR002347">
    <property type="entry name" value="SDR_fam"/>
</dbReference>
<proteinExistence type="inferred from homology"/>
<evidence type="ECO:0000256" key="4">
    <source>
        <dbReference type="ARBA" id="ARBA00037096"/>
    </source>
</evidence>
<evidence type="ECO:0000256" key="1">
    <source>
        <dbReference type="ARBA" id="ARBA00006484"/>
    </source>
</evidence>
<reference evidence="6 7" key="1">
    <citation type="submission" date="2012-08" db="EMBL/GenBank/DDBJ databases">
        <authorList>
            <person name="Gan P.H.P."/>
            <person name="Ikeda K."/>
            <person name="Irieda H."/>
            <person name="Narusaka M."/>
            <person name="O'Connell R.J."/>
            <person name="Narusaka Y."/>
            <person name="Takano Y."/>
            <person name="Kubo Y."/>
            <person name="Shirasu K."/>
        </authorList>
    </citation>
    <scope>NUCLEOTIDE SEQUENCE [LARGE SCALE GENOMIC DNA]</scope>
    <source>
        <strain evidence="6 7">Nara gc5</strain>
    </source>
</reference>
<evidence type="ECO:0000313" key="7">
    <source>
        <dbReference type="Proteomes" id="UP000011096"/>
    </source>
</evidence>
<comment type="caution">
    <text evidence="6">The sequence shown here is derived from an EMBL/GenBank/DDBJ whole genome shotgun (WGS) entry which is preliminary data.</text>
</comment>
<comment type="similarity">
    <text evidence="1">Belongs to the short-chain dehydrogenases/reductases (SDR) family.</text>
</comment>
<dbReference type="SUPFAM" id="SSF51735">
    <property type="entry name" value="NAD(P)-binding Rossmann-fold domains"/>
    <property type="match status" value="1"/>
</dbReference>
<feature type="signal peptide" evidence="5">
    <location>
        <begin position="1"/>
        <end position="26"/>
    </location>
</feature>
<evidence type="ECO:0000256" key="2">
    <source>
        <dbReference type="ARBA" id="ARBA00022857"/>
    </source>
</evidence>
<dbReference type="Proteomes" id="UP000011096">
    <property type="component" value="Unassembled WGS sequence"/>
</dbReference>
<dbReference type="RefSeq" id="XP_031882075.2">
    <property type="nucleotide sequence ID" value="XM_032021077.2"/>
</dbReference>
<sequence>MGYPVLRMALTALAVLLAQRQLAAQARRRDKRLSHSDERVLIIGASSGVGRAVAKQYAARGARICVVARRADEITTLAKECGDKCIWQVADFSNVEDLVSLRNRLEKEWQGLDTLHICAGVSALQPAMALTGVKSAEEDAEAVGIQAAVNIAGRAIKGNFDGPLASALTFIPMLTRTSKSPSILLVSSVAAVIPAPTRALYAATKASSLLLFQSLAIEHPKIAFTFILPATIEGNFRASAVDSGPVREEDPNKHGLKIDYVAERCIDSVDRGVTGNVVLPKMPYAIAQYLYLLWPSFIEGRAREFFLYTWMSCHGQAHDSMIVMSNIPYRIRFRTWQHESQSFAARHSFTQVIETRYKLLLHYSYITTLVNPTNIIQQ</sequence>
<dbReference type="InterPro" id="IPR020904">
    <property type="entry name" value="Sc_DH/Rdtase_CS"/>
</dbReference>